<evidence type="ECO:0000313" key="1">
    <source>
        <dbReference type="EMBL" id="RSI86880.1"/>
    </source>
</evidence>
<comment type="caution">
    <text evidence="1">The sequence shown here is derived from an EMBL/GenBank/DDBJ whole genome shotgun (WGS) entry which is preliminary data.</text>
</comment>
<dbReference type="AlphaFoldDB" id="A0A3R9IQU1"/>
<reference evidence="1 2" key="1">
    <citation type="submission" date="2018-11" db="EMBL/GenBank/DDBJ databases">
        <title>Species Designations Belie Phenotypic and Genotypic Heterogeneity in Oral Streptococci.</title>
        <authorList>
            <person name="Velsko I."/>
        </authorList>
    </citation>
    <scope>NUCLEOTIDE SEQUENCE [LARGE SCALE GENOMIC DNA]</scope>
    <source>
        <strain evidence="1 2">KLC01</strain>
    </source>
</reference>
<evidence type="ECO:0000313" key="2">
    <source>
        <dbReference type="Proteomes" id="UP000278063"/>
    </source>
</evidence>
<name>A0A3R9IQU1_STRMT</name>
<proteinExistence type="predicted"/>
<accession>A0A3R9IQU1</accession>
<dbReference type="EMBL" id="RJNW01000003">
    <property type="protein sequence ID" value="RSI86880.1"/>
    <property type="molecule type" value="Genomic_DNA"/>
</dbReference>
<organism evidence="1 2">
    <name type="scientific">Streptococcus mitis</name>
    <dbReference type="NCBI Taxonomy" id="28037"/>
    <lineage>
        <taxon>Bacteria</taxon>
        <taxon>Bacillati</taxon>
        <taxon>Bacillota</taxon>
        <taxon>Bacilli</taxon>
        <taxon>Lactobacillales</taxon>
        <taxon>Streptococcaceae</taxon>
        <taxon>Streptococcus</taxon>
        <taxon>Streptococcus mitis group</taxon>
    </lineage>
</organism>
<protein>
    <submittedName>
        <fullName evidence="1">Uncharacterized protein</fullName>
    </submittedName>
</protein>
<dbReference type="Proteomes" id="UP000278063">
    <property type="component" value="Unassembled WGS sequence"/>
</dbReference>
<sequence length="56" mass="6575">MFHKENPDNNRNQVVFYTLDELVPQEHFLSQIGQVIDFPSSMTESYPITTNILTKF</sequence>
<gene>
    <name evidence="1" type="ORF">D8849_06205</name>
</gene>